<sequence length="217" mass="25284">MSKPLAVIPTERFEDWWQQRHQQKLLERQALGNKLDIVFIGDSITHAWEDEGKPAWQQYFGPQKSLNLGFAEDRTEHLLWRIQNGEIDELCPKMLVLLIGTNNAGHRLDSPEDIAAGIKVILDELKKRLLTTTIVLMAIFPRSRNTQKPMRKRVNLANQLIKQYADTKQAVWLDINQHFLTEDEVLLESVMPDLLHLNSAQYWVWAEQIKLLQQNMP</sequence>
<dbReference type="EMBL" id="BAEO01000062">
    <property type="protein sequence ID" value="GAC21471.1"/>
    <property type="molecule type" value="Genomic_DNA"/>
</dbReference>
<evidence type="ECO:0000313" key="4">
    <source>
        <dbReference type="Proteomes" id="UP000006327"/>
    </source>
</evidence>
<dbReference type="Proteomes" id="UP000006327">
    <property type="component" value="Unassembled WGS sequence"/>
</dbReference>
<dbReference type="PANTHER" id="PTHR11852:SF0">
    <property type="entry name" value="PLATELET-ACTIVATING FACTOR ACETYLHYDROLASE IB SUBUNIT BETA HOMOLOG"/>
    <property type="match status" value="1"/>
</dbReference>
<accession>K6YBZ6</accession>
<keyword evidence="3" id="KW-0378">Hydrolase</keyword>
<dbReference type="InterPro" id="IPR036514">
    <property type="entry name" value="SGNH_hydro_sf"/>
</dbReference>
<evidence type="ECO:0000259" key="2">
    <source>
        <dbReference type="Pfam" id="PF13472"/>
    </source>
</evidence>
<dbReference type="RefSeq" id="WP_007624449.1">
    <property type="nucleotide sequence ID" value="NZ_BAEO01000062.1"/>
</dbReference>
<protein>
    <submittedName>
        <fullName evidence="3">1-alkyl-2-acetylglycerophosphocholine esterase</fullName>
        <ecNumber evidence="3">3.1.1.47</ecNumber>
    </submittedName>
</protein>
<dbReference type="Gene3D" id="3.40.50.1110">
    <property type="entry name" value="SGNH hydrolase"/>
    <property type="match status" value="1"/>
</dbReference>
<comment type="similarity">
    <text evidence="1">Belongs to the 'GDSL' lipolytic enzyme family. Platelet-activating factor acetylhydrolase IB beta/gamma subunits subfamily.</text>
</comment>
<dbReference type="PANTHER" id="PTHR11852">
    <property type="entry name" value="PLATELET-ACTIVATING FACTOR ACETYLHYDROLASE"/>
    <property type="match status" value="1"/>
</dbReference>
<dbReference type="SUPFAM" id="SSF52266">
    <property type="entry name" value="SGNH hydrolase"/>
    <property type="match status" value="1"/>
</dbReference>
<evidence type="ECO:0000256" key="1">
    <source>
        <dbReference type="ARBA" id="ARBA00038184"/>
    </source>
</evidence>
<dbReference type="GO" id="GO:0003847">
    <property type="term" value="F:1-alkyl-2-acetylglycerophosphocholine esterase activity"/>
    <property type="evidence" value="ECO:0007669"/>
    <property type="project" value="UniProtKB-EC"/>
</dbReference>
<keyword evidence="4" id="KW-1185">Reference proteome</keyword>
<organism evidence="3 4">
    <name type="scientific">Paraglaciecola arctica BSs20135</name>
    <dbReference type="NCBI Taxonomy" id="493475"/>
    <lineage>
        <taxon>Bacteria</taxon>
        <taxon>Pseudomonadati</taxon>
        <taxon>Pseudomonadota</taxon>
        <taxon>Gammaproteobacteria</taxon>
        <taxon>Alteromonadales</taxon>
        <taxon>Alteromonadaceae</taxon>
        <taxon>Paraglaciecola</taxon>
    </lineage>
</organism>
<dbReference type="AlphaFoldDB" id="K6YBZ6"/>
<dbReference type="Pfam" id="PF13472">
    <property type="entry name" value="Lipase_GDSL_2"/>
    <property type="match status" value="1"/>
</dbReference>
<comment type="caution">
    <text evidence="3">The sequence shown here is derived from an EMBL/GenBank/DDBJ whole genome shotgun (WGS) entry which is preliminary data.</text>
</comment>
<dbReference type="EC" id="3.1.1.47" evidence="3"/>
<dbReference type="eggNOG" id="COG2755">
    <property type="taxonomic scope" value="Bacteria"/>
</dbReference>
<dbReference type="STRING" id="493475.GARC_4529"/>
<proteinExistence type="inferred from homology"/>
<reference evidence="3 4" key="1">
    <citation type="journal article" date="2017" name="Antonie Van Leeuwenhoek">
        <title>Rhizobium rhizosphaerae sp. nov., a novel species isolated from rice rhizosphere.</title>
        <authorList>
            <person name="Zhao J.J."/>
            <person name="Zhang J."/>
            <person name="Zhang R.J."/>
            <person name="Zhang C.W."/>
            <person name="Yin H.Q."/>
            <person name="Zhang X.X."/>
        </authorList>
    </citation>
    <scope>NUCLEOTIDE SEQUENCE [LARGE SCALE GENOMIC DNA]</scope>
    <source>
        <strain evidence="3 4">BSs20135</strain>
    </source>
</reference>
<name>K6YBZ6_9ALTE</name>
<feature type="domain" description="SGNH hydrolase-type esterase" evidence="2">
    <location>
        <begin position="39"/>
        <end position="203"/>
    </location>
</feature>
<dbReference type="InterPro" id="IPR013830">
    <property type="entry name" value="SGNH_hydro"/>
</dbReference>
<gene>
    <name evidence="3" type="ORF">GARC_4529</name>
</gene>
<evidence type="ECO:0000313" key="3">
    <source>
        <dbReference type="EMBL" id="GAC21471.1"/>
    </source>
</evidence>